<dbReference type="EMBL" id="SUME01000003">
    <property type="protein sequence ID" value="TJZ61496.1"/>
    <property type="molecule type" value="Genomic_DNA"/>
</dbReference>
<comment type="caution">
    <text evidence="2">The sequence shown here is derived from an EMBL/GenBank/DDBJ whole genome shotgun (WGS) entry which is preliminary data.</text>
</comment>
<proteinExistence type="predicted"/>
<organism evidence="2 3">
    <name type="scientific">Sphingobacterium olei</name>
    <dbReference type="NCBI Taxonomy" id="2571155"/>
    <lineage>
        <taxon>Bacteria</taxon>
        <taxon>Pseudomonadati</taxon>
        <taxon>Bacteroidota</taxon>
        <taxon>Sphingobacteriia</taxon>
        <taxon>Sphingobacteriales</taxon>
        <taxon>Sphingobacteriaceae</taxon>
        <taxon>Sphingobacterium</taxon>
    </lineage>
</organism>
<dbReference type="RefSeq" id="WP_136901143.1">
    <property type="nucleotide sequence ID" value="NZ_SUME01000003.1"/>
</dbReference>
<protein>
    <submittedName>
        <fullName evidence="2">Uncharacterized protein</fullName>
    </submittedName>
</protein>
<feature type="transmembrane region" description="Helical" evidence="1">
    <location>
        <begin position="123"/>
        <end position="141"/>
    </location>
</feature>
<reference evidence="2 3" key="1">
    <citation type="submission" date="2019-04" db="EMBL/GenBank/DDBJ databases">
        <title>Sphingobacterium olei sp. nov., isolated from oil-contaminated soil.</title>
        <authorList>
            <person name="Liu B."/>
        </authorList>
    </citation>
    <scope>NUCLEOTIDE SEQUENCE [LARGE SCALE GENOMIC DNA]</scope>
    <source>
        <strain evidence="2 3">HAL-9</strain>
    </source>
</reference>
<gene>
    <name evidence="2" type="ORF">FAZ15_09910</name>
</gene>
<feature type="transmembrane region" description="Helical" evidence="1">
    <location>
        <begin position="165"/>
        <end position="188"/>
    </location>
</feature>
<feature type="transmembrane region" description="Helical" evidence="1">
    <location>
        <begin position="43"/>
        <end position="62"/>
    </location>
</feature>
<keyword evidence="1" id="KW-0812">Transmembrane</keyword>
<evidence type="ECO:0000256" key="1">
    <source>
        <dbReference type="SAM" id="Phobius"/>
    </source>
</evidence>
<accession>A0A4U0P2F0</accession>
<dbReference type="Proteomes" id="UP000306808">
    <property type="component" value="Unassembled WGS sequence"/>
</dbReference>
<name>A0A4U0P2F0_9SPHI</name>
<feature type="transmembrane region" description="Helical" evidence="1">
    <location>
        <begin position="68"/>
        <end position="85"/>
    </location>
</feature>
<keyword evidence="1" id="KW-1133">Transmembrane helix</keyword>
<keyword evidence="1" id="KW-0472">Membrane</keyword>
<sequence>MNFDELQNKWNQQTGDAVNIRTESLKKTRSITDKISRNFKREFVFSALSFLFLFTIPIYDSFSIEIKMLHYFFLLQMLIPYLFYYRRFLAFNKMTKKDDVFSSKENLIQLYYELKFAVESYKISCYIIVPSALGLYFVIFGKNRTFEWFMKYVNFKETLAIDPNFIWKTSIIGILLLAFVLLFCEWTIDKYYGKYLKQIKLLLKNLEE</sequence>
<keyword evidence="3" id="KW-1185">Reference proteome</keyword>
<dbReference type="AlphaFoldDB" id="A0A4U0P2F0"/>
<evidence type="ECO:0000313" key="2">
    <source>
        <dbReference type="EMBL" id="TJZ61496.1"/>
    </source>
</evidence>
<dbReference type="OrthoDB" id="1249607at2"/>
<evidence type="ECO:0000313" key="3">
    <source>
        <dbReference type="Proteomes" id="UP000306808"/>
    </source>
</evidence>